<reference evidence="6" key="1">
    <citation type="submission" date="2013-12" db="EMBL/GenBank/DDBJ databases">
        <authorList>
            <person name="Genoscope - CEA"/>
        </authorList>
    </citation>
    <scope>NUCLEOTIDE SEQUENCE</scope>
    <source>
        <strain evidence="6">CBS 1993</strain>
    </source>
</reference>
<dbReference type="SUPFAM" id="SSF50978">
    <property type="entry name" value="WD40 repeat-like"/>
    <property type="match status" value="1"/>
</dbReference>
<evidence type="ECO:0000259" key="5">
    <source>
        <dbReference type="Pfam" id="PF23798"/>
    </source>
</evidence>
<feature type="compositionally biased region" description="Acidic residues" evidence="4">
    <location>
        <begin position="1"/>
        <end position="77"/>
    </location>
</feature>
<evidence type="ECO:0000256" key="1">
    <source>
        <dbReference type="ARBA" id="ARBA00022574"/>
    </source>
</evidence>
<dbReference type="PANTHER" id="PTHR22847">
    <property type="entry name" value="WD40 REPEAT PROTEIN"/>
    <property type="match status" value="1"/>
</dbReference>
<dbReference type="GeneID" id="34519622"/>
<dbReference type="SMART" id="SM00320">
    <property type="entry name" value="WD40"/>
    <property type="match status" value="6"/>
</dbReference>
<keyword evidence="1 3" id="KW-0853">WD repeat</keyword>
<evidence type="ECO:0000313" key="7">
    <source>
        <dbReference type="Proteomes" id="UP000019384"/>
    </source>
</evidence>
<dbReference type="GO" id="GO:0017025">
    <property type="term" value="F:TBP-class protein binding"/>
    <property type="evidence" value="ECO:0007669"/>
    <property type="project" value="EnsemblFungi"/>
</dbReference>
<dbReference type="AlphaFoldDB" id="W6MMP2"/>
<keyword evidence="7" id="KW-1185">Reference proteome</keyword>
<feature type="compositionally biased region" description="Acidic residues" evidence="4">
    <location>
        <begin position="334"/>
        <end position="350"/>
    </location>
</feature>
<dbReference type="Proteomes" id="UP000019384">
    <property type="component" value="Unassembled WGS sequence"/>
</dbReference>
<dbReference type="RefSeq" id="XP_022458234.1">
    <property type="nucleotide sequence ID" value="XM_022604454.1"/>
</dbReference>
<dbReference type="GO" id="GO:0005634">
    <property type="term" value="C:nucleus"/>
    <property type="evidence" value="ECO:0007669"/>
    <property type="project" value="TreeGrafter"/>
</dbReference>
<dbReference type="GO" id="GO:0000122">
    <property type="term" value="P:negative regulation of transcription by RNA polymerase II"/>
    <property type="evidence" value="ECO:0007669"/>
    <property type="project" value="EnsemblFungi"/>
</dbReference>
<name>W6MMP2_9ASCO</name>
<accession>W6MMP2</accession>
<dbReference type="GO" id="GO:0045944">
    <property type="term" value="P:positive regulation of transcription by RNA polymerase II"/>
    <property type="evidence" value="ECO:0007669"/>
    <property type="project" value="EnsemblFungi"/>
</dbReference>
<dbReference type="Pfam" id="PF23798">
    <property type="entry name" value="Beta-prop_SPT8"/>
    <property type="match status" value="1"/>
</dbReference>
<dbReference type="STRING" id="1382522.W6MMP2"/>
<feature type="repeat" description="WD" evidence="3">
    <location>
        <begin position="267"/>
        <end position="308"/>
    </location>
</feature>
<dbReference type="PANTHER" id="PTHR22847:SF735">
    <property type="entry name" value="AFR153WP"/>
    <property type="match status" value="1"/>
</dbReference>
<dbReference type="EMBL" id="HG793126">
    <property type="protein sequence ID" value="CDK26227.1"/>
    <property type="molecule type" value="Genomic_DNA"/>
</dbReference>
<dbReference type="HOGENOM" id="CLU_010934_2_1_1"/>
<feature type="region of interest" description="Disordered" evidence="4">
    <location>
        <begin position="327"/>
        <end position="375"/>
    </location>
</feature>
<sequence>MDTDDLFNNDDVDMIEEEEDEEEEEEEEETVQQLEEMDEVEEEEDEEEEDRQDEEDEEEEEEEDQMDQDEDEDEDEEGIKSASAKKTKSNQSSASEISEDKSVRSEILRKAKNANSYDFNPFVAILQATNIHTLALTKGLKWLYTGGEDGFIRRYDFISTIERKLPLTVAQKHSLQDTITSAGIISSYWENEQPIKKSELKPNEATYDPRLSPVYALAVQSESLWCLSGLASGGITLQSVRYNEGSILHYFEPTDRKHAKLHDPTSLKQHYEAISILKLNKDETKFLSGSWDCNVLQWDLNTGKVVNGFYGSTGQISSMEFRPVGGCNIPSSGGEDDLDSLFGDSDEEDGDKSTKASKSPRSPKETPTESNDQLTKMKEEIRETQTSNYEEAIVTSDNVFLTSAIDGSIDIWDDRIANRSNKVLKISIPKGTPPWTSSTSWSNDGNSIFSGRRNATVEEFDLRKIDMTNIEAVKTLKFPQASGSVSVVRPMPNGKHLLCASVDNIRLYDLRLYDSYTSSASSGKGGKVPFMIIPGHHGGTLSQLLIDPSCRFLVSASGNRGWNGYSTEMALVYEIDVKD</sequence>
<protein>
    <recommendedName>
        <fullName evidence="5">Transcription factor spt8 beta-propeller domain-containing protein</fullName>
    </recommendedName>
</protein>
<dbReference type="GO" id="GO:0006325">
    <property type="term" value="P:chromatin organization"/>
    <property type="evidence" value="ECO:0007669"/>
    <property type="project" value="EnsemblFungi"/>
</dbReference>
<dbReference type="InterPro" id="IPR057544">
    <property type="entry name" value="Beta-prop_SPT8"/>
</dbReference>
<dbReference type="GO" id="GO:0000124">
    <property type="term" value="C:SAGA complex"/>
    <property type="evidence" value="ECO:0007669"/>
    <property type="project" value="EnsemblFungi"/>
</dbReference>
<dbReference type="GO" id="GO:0003712">
    <property type="term" value="F:transcription coregulator activity"/>
    <property type="evidence" value="ECO:0007669"/>
    <property type="project" value="EnsemblFungi"/>
</dbReference>
<evidence type="ECO:0000256" key="4">
    <source>
        <dbReference type="SAM" id="MobiDB-lite"/>
    </source>
</evidence>
<reference evidence="6" key="2">
    <citation type="submission" date="2014-02" db="EMBL/GenBank/DDBJ databases">
        <title>Complete DNA sequence of /Kuraishia capsulata/ illustrates novel genomic features among budding yeasts (/Saccharomycotina/).</title>
        <authorList>
            <person name="Morales L."/>
            <person name="Noel B."/>
            <person name="Porcel B."/>
            <person name="Marcet-Houben M."/>
            <person name="Hullo M-F."/>
            <person name="Sacerdot C."/>
            <person name="Tekaia F."/>
            <person name="Leh-Louis V."/>
            <person name="Despons L."/>
            <person name="Khanna V."/>
            <person name="Aury J-M."/>
            <person name="Barbe V."/>
            <person name="Couloux A."/>
            <person name="Labadie K."/>
            <person name="Pelletier E."/>
            <person name="Souciet J-L."/>
            <person name="Boekhout T."/>
            <person name="Gabaldon T."/>
            <person name="Wincker P."/>
            <person name="Dujon B."/>
        </authorList>
    </citation>
    <scope>NUCLEOTIDE SEQUENCE</scope>
    <source>
        <strain evidence="6">CBS 1993</strain>
    </source>
</reference>
<dbReference type="OrthoDB" id="10260946at2759"/>
<feature type="region of interest" description="Disordered" evidence="4">
    <location>
        <begin position="1"/>
        <end position="103"/>
    </location>
</feature>
<evidence type="ECO:0000313" key="6">
    <source>
        <dbReference type="EMBL" id="CDK26227.1"/>
    </source>
</evidence>
<dbReference type="InterPro" id="IPR015943">
    <property type="entry name" value="WD40/YVTN_repeat-like_dom_sf"/>
</dbReference>
<organism evidence="6 7">
    <name type="scientific">Kuraishia capsulata CBS 1993</name>
    <dbReference type="NCBI Taxonomy" id="1382522"/>
    <lineage>
        <taxon>Eukaryota</taxon>
        <taxon>Fungi</taxon>
        <taxon>Dikarya</taxon>
        <taxon>Ascomycota</taxon>
        <taxon>Saccharomycotina</taxon>
        <taxon>Pichiomycetes</taxon>
        <taxon>Pichiales</taxon>
        <taxon>Pichiaceae</taxon>
        <taxon>Kuraishia</taxon>
    </lineage>
</organism>
<dbReference type="InterPro" id="IPR001680">
    <property type="entry name" value="WD40_rpt"/>
</dbReference>
<keyword evidence="2" id="KW-0677">Repeat</keyword>
<dbReference type="PROSITE" id="PS50082">
    <property type="entry name" value="WD_REPEATS_2"/>
    <property type="match status" value="1"/>
</dbReference>
<feature type="domain" description="Transcription factor spt8 beta-propeller" evidence="5">
    <location>
        <begin position="117"/>
        <end position="576"/>
    </location>
</feature>
<dbReference type="InterPro" id="IPR036322">
    <property type="entry name" value="WD40_repeat_dom_sf"/>
</dbReference>
<gene>
    <name evidence="6" type="ORF">KUCA_T00002198001</name>
</gene>
<evidence type="ECO:0000256" key="3">
    <source>
        <dbReference type="PROSITE-ProRule" id="PRU00221"/>
    </source>
</evidence>
<dbReference type="Gene3D" id="2.130.10.10">
    <property type="entry name" value="YVTN repeat-like/Quinoprotein amine dehydrogenase"/>
    <property type="match status" value="2"/>
</dbReference>
<evidence type="ECO:0000256" key="2">
    <source>
        <dbReference type="ARBA" id="ARBA00022737"/>
    </source>
</evidence>
<proteinExistence type="predicted"/>